<dbReference type="EMBL" id="KI440849">
    <property type="protein sequence ID" value="ERS96678.1"/>
    <property type="molecule type" value="Genomic_DNA"/>
</dbReference>
<name>U7PM00_SPOS1</name>
<sequence length="118" mass="13035">MLCLALDPVGGIVARKRQLRVLRLAGLQVQLLKRDESLKRPSGYNTFGRRYVVHLNDSVASGVNAPSIGASTKAEVSLRPKPKGPAPRRRPHRYRTVVKVAVAGIDARDILDLQAPWY</sequence>
<dbReference type="AlphaFoldDB" id="U7PM00"/>
<feature type="region of interest" description="Disordered" evidence="1">
    <location>
        <begin position="72"/>
        <end position="92"/>
    </location>
</feature>
<evidence type="ECO:0000256" key="1">
    <source>
        <dbReference type="SAM" id="MobiDB-lite"/>
    </source>
</evidence>
<keyword evidence="3" id="KW-1185">Reference proteome</keyword>
<evidence type="ECO:0000313" key="3">
    <source>
        <dbReference type="Proteomes" id="UP000018087"/>
    </source>
</evidence>
<proteinExistence type="predicted"/>
<feature type="compositionally biased region" description="Basic residues" evidence="1">
    <location>
        <begin position="80"/>
        <end position="92"/>
    </location>
</feature>
<gene>
    <name evidence="2" type="ORF">HMPREF1624_06887</name>
</gene>
<dbReference type="HOGENOM" id="CLU_2074656_0_0_1"/>
<organism evidence="2 3">
    <name type="scientific">Sporothrix schenckii (strain ATCC 58251 / de Perez 2211183)</name>
    <name type="common">Rose-picker's disease fungus</name>
    <dbReference type="NCBI Taxonomy" id="1391915"/>
    <lineage>
        <taxon>Eukaryota</taxon>
        <taxon>Fungi</taxon>
        <taxon>Dikarya</taxon>
        <taxon>Ascomycota</taxon>
        <taxon>Pezizomycotina</taxon>
        <taxon>Sordariomycetes</taxon>
        <taxon>Sordariomycetidae</taxon>
        <taxon>Ophiostomatales</taxon>
        <taxon>Ophiostomataceae</taxon>
        <taxon>Sporothrix</taxon>
    </lineage>
</organism>
<reference evidence="3" key="1">
    <citation type="journal article" date="2014" name="Genome Announc.">
        <title>Genome sequence of the pathogenic fungus Sporothrix schenckii (ATCC 58251).</title>
        <authorList>
            <person name="Cuomo C.A."/>
            <person name="Rodriguez-Del Valle N."/>
            <person name="Perez-Sanchez L."/>
            <person name="Abouelleil A."/>
            <person name="Goldberg J."/>
            <person name="Young S."/>
            <person name="Zeng Q."/>
            <person name="Birren B.W."/>
        </authorList>
    </citation>
    <scope>NUCLEOTIDE SEQUENCE [LARGE SCALE GENOMIC DNA]</scope>
    <source>
        <strain evidence="3">ATCC 58251 / de Perez 2211183</strain>
    </source>
</reference>
<accession>U7PM00</accession>
<protein>
    <submittedName>
        <fullName evidence="2">Uncharacterized protein</fullName>
    </submittedName>
</protein>
<dbReference type="Proteomes" id="UP000018087">
    <property type="component" value="Unassembled WGS sequence"/>
</dbReference>
<evidence type="ECO:0000313" key="2">
    <source>
        <dbReference type="EMBL" id="ERS96678.1"/>
    </source>
</evidence>